<keyword evidence="6" id="KW-0812">Transmembrane</keyword>
<dbReference type="Pfam" id="PF14322">
    <property type="entry name" value="SusD-like_3"/>
    <property type="match status" value="1"/>
</dbReference>
<gene>
    <name evidence="9" type="ORF">HMPREF1071_02765</name>
</gene>
<comment type="subcellular location">
    <subcellularLocation>
        <location evidence="1">Cell outer membrane</location>
    </subcellularLocation>
</comment>
<keyword evidence="5" id="KW-0998">Cell outer membrane</keyword>
<organism evidence="9 10">
    <name type="scientific">Bacteroides salyersiae CL02T12C01</name>
    <dbReference type="NCBI Taxonomy" id="997887"/>
    <lineage>
        <taxon>Bacteria</taxon>
        <taxon>Pseudomonadati</taxon>
        <taxon>Bacteroidota</taxon>
        <taxon>Bacteroidia</taxon>
        <taxon>Bacteroidales</taxon>
        <taxon>Bacteroidaceae</taxon>
        <taxon>Bacteroides</taxon>
    </lineage>
</organism>
<dbReference type="OrthoDB" id="724176at2"/>
<feature type="domain" description="RagB/SusD" evidence="7">
    <location>
        <begin position="337"/>
        <end position="660"/>
    </location>
</feature>
<dbReference type="InterPro" id="IPR033985">
    <property type="entry name" value="SusD-like_N"/>
</dbReference>
<evidence type="ECO:0000259" key="8">
    <source>
        <dbReference type="Pfam" id="PF14322"/>
    </source>
</evidence>
<feature type="domain" description="SusD-like N-terminal" evidence="8">
    <location>
        <begin position="26"/>
        <end position="203"/>
    </location>
</feature>
<dbReference type="AlphaFoldDB" id="I8YG70"/>
<dbReference type="EMBL" id="AGXV01000032">
    <property type="protein sequence ID" value="EIY62145.1"/>
    <property type="molecule type" value="Genomic_DNA"/>
</dbReference>
<keyword evidence="4 6" id="KW-0472">Membrane</keyword>
<evidence type="ECO:0008006" key="11">
    <source>
        <dbReference type="Google" id="ProtNLM"/>
    </source>
</evidence>
<dbReference type="Gene3D" id="1.25.40.390">
    <property type="match status" value="1"/>
</dbReference>
<comment type="similarity">
    <text evidence="2">Belongs to the SusD family.</text>
</comment>
<sequence>MKEVKKFVYIALVAGGMLGSFISCDYLDVSKELSENLTLEQVFNNPGYTKRWQANIYNCIPNYSEMGKEATTGFTGIWNLMSGQVVANTTAVGTQMLTGFNSSNASFHRWATLYKYIRQGFIFLDNAKDYMGSEQDVSYISKKDMDRLKAETKFLIAYSYFSLFELYGPVPLITEIEDPENKTIDYPRASVDEIVNYIDRLLQEVLDSNALPETLFTESASGSLDYEHNNDRYNLKEIVRPTKVTVLALRAKLWVYAASPLFNGGYGEALQLTNKDGKHLFPDEDKTKWNTAKTHLETLFTFAEAKGHKLYYSKPGSNGLPDPNLSVYELFQYYNDEILWANGNNSYRIVGNDMERRTCPRGANGFCNIGLYQEGVDAFFTKNGLTIEEDPEYNEDGFGNLTNVCSSTLHNDKHIFNMYHNREPRFYNTVTYEGRSWHLPISGKAEYGSYFSKGGDSDNSSQDHPKAGYLLYKFKNRTLLDTGNNVKTWARPWILFRLADFYLYYAEVCNEINPSDPKIIEYIDKIRDRAGIPGYKELKDNGIKNIVGDYEAQKIAIRRERMVELFAEGNYYFDIHRWMSCLDENGEDQPYVRTGMDLNSRAAKFNSSKIPTEFYDEVGEGSYYNRVVVEKRVWNKEMLLYPVPYDEIQKSNLLVQNPLWN</sequence>
<dbReference type="RefSeq" id="WP_005932573.1">
    <property type="nucleotide sequence ID" value="NZ_JH724308.1"/>
</dbReference>
<evidence type="ECO:0000313" key="9">
    <source>
        <dbReference type="EMBL" id="EIY62145.1"/>
    </source>
</evidence>
<reference evidence="9 10" key="1">
    <citation type="submission" date="2012-02" db="EMBL/GenBank/DDBJ databases">
        <title>The Genome Sequence of Bacteroides salyersiae CL02T12C01.</title>
        <authorList>
            <consortium name="The Broad Institute Genome Sequencing Platform"/>
            <person name="Earl A."/>
            <person name="Ward D."/>
            <person name="Feldgarden M."/>
            <person name="Gevers D."/>
            <person name="Zitomersky N.L."/>
            <person name="Coyne M.J."/>
            <person name="Comstock L.E."/>
            <person name="Young S.K."/>
            <person name="Zeng Q."/>
            <person name="Gargeya S."/>
            <person name="Fitzgerald M."/>
            <person name="Haas B."/>
            <person name="Abouelleil A."/>
            <person name="Alvarado L."/>
            <person name="Arachchi H.M."/>
            <person name="Berlin A."/>
            <person name="Chapman S.B."/>
            <person name="Gearin G."/>
            <person name="Goldberg J."/>
            <person name="Griggs A."/>
            <person name="Gujja S."/>
            <person name="Hansen M."/>
            <person name="Heiman D."/>
            <person name="Howarth C."/>
            <person name="Larimer J."/>
            <person name="Lui A."/>
            <person name="MacDonald P.J.P."/>
            <person name="McCowen C."/>
            <person name="Montmayeur A."/>
            <person name="Murphy C."/>
            <person name="Neiman D."/>
            <person name="Pearson M."/>
            <person name="Priest M."/>
            <person name="Roberts A."/>
            <person name="Saif S."/>
            <person name="Shea T."/>
            <person name="Sisk P."/>
            <person name="Stolte C."/>
            <person name="Sykes S."/>
            <person name="Wortman J."/>
            <person name="Nusbaum C."/>
            <person name="Birren B."/>
        </authorList>
    </citation>
    <scope>NUCLEOTIDE SEQUENCE [LARGE SCALE GENOMIC DNA]</scope>
    <source>
        <strain evidence="9 10">CL02T12C01</strain>
    </source>
</reference>
<keyword evidence="10" id="KW-1185">Reference proteome</keyword>
<dbReference type="InterPro" id="IPR011990">
    <property type="entry name" value="TPR-like_helical_dom_sf"/>
</dbReference>
<evidence type="ECO:0000256" key="5">
    <source>
        <dbReference type="ARBA" id="ARBA00023237"/>
    </source>
</evidence>
<evidence type="ECO:0000259" key="7">
    <source>
        <dbReference type="Pfam" id="PF07980"/>
    </source>
</evidence>
<evidence type="ECO:0000256" key="3">
    <source>
        <dbReference type="ARBA" id="ARBA00022729"/>
    </source>
</evidence>
<evidence type="ECO:0000256" key="1">
    <source>
        <dbReference type="ARBA" id="ARBA00004442"/>
    </source>
</evidence>
<dbReference type="SUPFAM" id="SSF48452">
    <property type="entry name" value="TPR-like"/>
    <property type="match status" value="1"/>
</dbReference>
<feature type="transmembrane region" description="Helical" evidence="6">
    <location>
        <begin position="7"/>
        <end position="23"/>
    </location>
</feature>
<dbReference type="Pfam" id="PF07980">
    <property type="entry name" value="SusD_RagB"/>
    <property type="match status" value="1"/>
</dbReference>
<dbReference type="Proteomes" id="UP000005150">
    <property type="component" value="Unassembled WGS sequence"/>
</dbReference>
<dbReference type="PROSITE" id="PS51257">
    <property type="entry name" value="PROKAR_LIPOPROTEIN"/>
    <property type="match status" value="1"/>
</dbReference>
<dbReference type="GO" id="GO:0009279">
    <property type="term" value="C:cell outer membrane"/>
    <property type="evidence" value="ECO:0007669"/>
    <property type="project" value="UniProtKB-SubCell"/>
</dbReference>
<evidence type="ECO:0000256" key="6">
    <source>
        <dbReference type="SAM" id="Phobius"/>
    </source>
</evidence>
<proteinExistence type="inferred from homology"/>
<comment type="caution">
    <text evidence="9">The sequence shown here is derived from an EMBL/GenBank/DDBJ whole genome shotgun (WGS) entry which is preliminary data.</text>
</comment>
<evidence type="ECO:0000256" key="2">
    <source>
        <dbReference type="ARBA" id="ARBA00006275"/>
    </source>
</evidence>
<keyword evidence="6" id="KW-1133">Transmembrane helix</keyword>
<evidence type="ECO:0000256" key="4">
    <source>
        <dbReference type="ARBA" id="ARBA00023136"/>
    </source>
</evidence>
<dbReference type="HOGENOM" id="CLU_015553_0_3_10"/>
<dbReference type="GeneID" id="93116965"/>
<name>I8YG70_9BACE</name>
<keyword evidence="3" id="KW-0732">Signal</keyword>
<dbReference type="PATRIC" id="fig|997887.3.peg.2871"/>
<accession>I8YG70</accession>
<dbReference type="InterPro" id="IPR012944">
    <property type="entry name" value="SusD_RagB_dom"/>
</dbReference>
<protein>
    <recommendedName>
        <fullName evidence="11">RagB/SusD domain-containing protein</fullName>
    </recommendedName>
</protein>
<evidence type="ECO:0000313" key="10">
    <source>
        <dbReference type="Proteomes" id="UP000005150"/>
    </source>
</evidence>